<dbReference type="Proteomes" id="UP000177135">
    <property type="component" value="Unassembled WGS sequence"/>
</dbReference>
<proteinExistence type="predicted"/>
<reference evidence="2 3" key="1">
    <citation type="journal article" date="2016" name="Nat. Commun.">
        <title>Thousands of microbial genomes shed light on interconnected biogeochemical processes in an aquifer system.</title>
        <authorList>
            <person name="Anantharaman K."/>
            <person name="Brown C.T."/>
            <person name="Hug L.A."/>
            <person name="Sharon I."/>
            <person name="Castelle C.J."/>
            <person name="Probst A.J."/>
            <person name="Thomas B.C."/>
            <person name="Singh A."/>
            <person name="Wilkins M.J."/>
            <person name="Karaoz U."/>
            <person name="Brodie E.L."/>
            <person name="Williams K.H."/>
            <person name="Hubbard S.S."/>
            <person name="Banfield J.F."/>
        </authorList>
    </citation>
    <scope>NUCLEOTIDE SEQUENCE [LARGE SCALE GENOMIC DNA]</scope>
</reference>
<gene>
    <name evidence="2" type="ORF">A2617_02135</name>
</gene>
<accession>A0A1F5N2M0</accession>
<name>A0A1F5N2M0_9BACT</name>
<keyword evidence="1" id="KW-0812">Transmembrane</keyword>
<keyword evidence="1" id="KW-1133">Transmembrane helix</keyword>
<organism evidence="2 3">
    <name type="scientific">Candidatus Daviesbacteria bacterium RIFOXYD1_FULL_41_10</name>
    <dbReference type="NCBI Taxonomy" id="1797801"/>
    <lineage>
        <taxon>Bacteria</taxon>
        <taxon>Candidatus Daviesiibacteriota</taxon>
    </lineage>
</organism>
<feature type="transmembrane region" description="Helical" evidence="1">
    <location>
        <begin position="9"/>
        <end position="29"/>
    </location>
</feature>
<sequence>MLNFIGQRLYLSVGFVVFLILIPFSFWMIKISLLSPKPAIYSTVRFSSKSIQALAPGDSLIGKGLPNSKVILSISQKAGEANLKTNQNGDWSYKIPTNIKDGTYRLSILSLDANDQLAGIKSYQIKIISKSFLLDINFDFFKIKSAGAQGINQDLFSNPEFLKWRNYMRFCFHTIPDVQNGEIVLYDEQRWETEHPGAQLWAAPSAQESVSCNFKVSNVDFIQLLTEKLYYNKYYPIESLTPYFPEIEEFLQNNLQNQYNIWDSKLISGKAFYEGSSTDWKDTIDEATLTQYINEASSQIGDVRYRQQHPEAYTADLIEIGDSLVGIGNLIKVIVAMPQLAPSSPDSGNFIDAMFTATLLWGQALKAGKGTYLAISDVLDMAREGSVIRRSIQTGEFVALEPLLGRPKSWGYHPSLPGPKFPVGLNPIREGGFPRPLSASGIFNFNGDVLPAIQARQAWSFSRQDILRPAASNVQSVIAQVEARLGRKIPIDPDFRSFVENAMAFVIPRRFFRDPSAAYAAGDMVVISLESFQSPSGLFDLTHEIWHRIGNRKTILKDGTIVYMLPPGGGWFYKGPGEKNKVFTAIYELATDYGASLALKENPLSYGSSFLAGSYAYQNPRMVNVMQRMFERDPRLADSFLEFSLTGDSGALVRSTLNLTSSQNLLKKLFPSAVGQTDYEKFLALFRRGYGVNWSAITYLGVGGTILTEELRTVSDEEKAMIDPAFTVNDDFITDGYDESSDDYDKKITIDSVRGDIVPGGQLTVSALLSSGDGTSLMNEEFAETWALDQNPESTPQSTSEIQALEGGENVRGHAVLFYQTI</sequence>
<dbReference type="EMBL" id="MFEC01000007">
    <property type="protein sequence ID" value="OGE71720.1"/>
    <property type="molecule type" value="Genomic_DNA"/>
</dbReference>
<evidence type="ECO:0008006" key="4">
    <source>
        <dbReference type="Google" id="ProtNLM"/>
    </source>
</evidence>
<protein>
    <recommendedName>
        <fullName evidence="4">Bacterial Ig-like domain-containing protein</fullName>
    </recommendedName>
</protein>
<comment type="caution">
    <text evidence="2">The sequence shown here is derived from an EMBL/GenBank/DDBJ whole genome shotgun (WGS) entry which is preliminary data.</text>
</comment>
<evidence type="ECO:0000313" key="3">
    <source>
        <dbReference type="Proteomes" id="UP000177135"/>
    </source>
</evidence>
<keyword evidence="1" id="KW-0472">Membrane</keyword>
<evidence type="ECO:0000256" key="1">
    <source>
        <dbReference type="SAM" id="Phobius"/>
    </source>
</evidence>
<evidence type="ECO:0000313" key="2">
    <source>
        <dbReference type="EMBL" id="OGE71720.1"/>
    </source>
</evidence>
<dbReference type="AlphaFoldDB" id="A0A1F5N2M0"/>